<dbReference type="PANTHER" id="PTHR43711">
    <property type="entry name" value="TWO-COMPONENT HISTIDINE KINASE"/>
    <property type="match status" value="1"/>
</dbReference>
<dbReference type="InterPro" id="IPR004358">
    <property type="entry name" value="Sig_transdc_His_kin-like_C"/>
</dbReference>
<evidence type="ECO:0000313" key="10">
    <source>
        <dbReference type="Proteomes" id="UP001482513"/>
    </source>
</evidence>
<dbReference type="Gene3D" id="3.30.565.10">
    <property type="entry name" value="Histidine kinase-like ATPase, C-terminal domain"/>
    <property type="match status" value="1"/>
</dbReference>
<dbReference type="SUPFAM" id="SSF55781">
    <property type="entry name" value="GAF domain-like"/>
    <property type="match status" value="1"/>
</dbReference>
<evidence type="ECO:0000256" key="5">
    <source>
        <dbReference type="ARBA" id="ARBA00022777"/>
    </source>
</evidence>
<evidence type="ECO:0000256" key="6">
    <source>
        <dbReference type="ARBA" id="ARBA00023012"/>
    </source>
</evidence>
<dbReference type="Pfam" id="PF02518">
    <property type="entry name" value="HATPase_c"/>
    <property type="match status" value="1"/>
</dbReference>
<dbReference type="Gene3D" id="3.30.450.40">
    <property type="match status" value="2"/>
</dbReference>
<evidence type="ECO:0000259" key="8">
    <source>
        <dbReference type="PROSITE" id="PS50109"/>
    </source>
</evidence>
<comment type="catalytic activity">
    <reaction evidence="1">
        <text>ATP + protein L-histidine = ADP + protein N-phospho-L-histidine.</text>
        <dbReference type="EC" id="2.7.13.3"/>
    </reaction>
</comment>
<reference evidence="9 10" key="1">
    <citation type="submission" date="2022-04" db="EMBL/GenBank/DDBJ databases">
        <title>Positive selection, recombination, and allopatry shape intraspecific diversity of widespread and dominant cyanobacteria.</title>
        <authorList>
            <person name="Wei J."/>
            <person name="Shu W."/>
            <person name="Hu C."/>
        </authorList>
    </citation>
    <scope>NUCLEOTIDE SEQUENCE [LARGE SCALE GENOMIC DNA]</scope>
    <source>
        <strain evidence="9 10">DQ-A4</strain>
    </source>
</reference>
<evidence type="ECO:0000256" key="7">
    <source>
        <dbReference type="SAM" id="Coils"/>
    </source>
</evidence>
<feature type="coiled-coil region" evidence="7">
    <location>
        <begin position="324"/>
        <end position="367"/>
    </location>
</feature>
<dbReference type="InterPro" id="IPR036890">
    <property type="entry name" value="HATPase_C_sf"/>
</dbReference>
<organism evidence="9 10">
    <name type="scientific">Leptolyngbya subtilissima DQ-A4</name>
    <dbReference type="NCBI Taxonomy" id="2933933"/>
    <lineage>
        <taxon>Bacteria</taxon>
        <taxon>Bacillati</taxon>
        <taxon>Cyanobacteriota</taxon>
        <taxon>Cyanophyceae</taxon>
        <taxon>Leptolyngbyales</taxon>
        <taxon>Leptolyngbyaceae</taxon>
        <taxon>Leptolyngbya group</taxon>
        <taxon>Leptolyngbya</taxon>
    </lineage>
</organism>
<dbReference type="InterPro" id="IPR003018">
    <property type="entry name" value="GAF"/>
</dbReference>
<dbReference type="EC" id="2.7.13.3" evidence="2"/>
<dbReference type="SMART" id="SM00065">
    <property type="entry name" value="GAF"/>
    <property type="match status" value="1"/>
</dbReference>
<dbReference type="InterPro" id="IPR029016">
    <property type="entry name" value="GAF-like_dom_sf"/>
</dbReference>
<keyword evidence="6" id="KW-0902">Two-component regulatory system</keyword>
<dbReference type="PRINTS" id="PR00344">
    <property type="entry name" value="BCTRLSENSOR"/>
</dbReference>
<protein>
    <recommendedName>
        <fullName evidence="2">histidine kinase</fullName>
        <ecNumber evidence="2">2.7.13.3</ecNumber>
    </recommendedName>
</protein>
<dbReference type="SUPFAM" id="SSF55874">
    <property type="entry name" value="ATPase domain of HSP90 chaperone/DNA topoisomerase II/histidine kinase"/>
    <property type="match status" value="1"/>
</dbReference>
<evidence type="ECO:0000256" key="1">
    <source>
        <dbReference type="ARBA" id="ARBA00000085"/>
    </source>
</evidence>
<dbReference type="PROSITE" id="PS50109">
    <property type="entry name" value="HIS_KIN"/>
    <property type="match status" value="1"/>
</dbReference>
<keyword evidence="5" id="KW-0418">Kinase</keyword>
<keyword evidence="9" id="KW-0067">ATP-binding</keyword>
<proteinExistence type="predicted"/>
<keyword evidence="7" id="KW-0175">Coiled coil</keyword>
<dbReference type="Pfam" id="PF00512">
    <property type="entry name" value="HisKA"/>
    <property type="match status" value="1"/>
</dbReference>
<dbReference type="EMBL" id="JAMPKX010000009">
    <property type="protein sequence ID" value="MEP0948932.1"/>
    <property type="molecule type" value="Genomic_DNA"/>
</dbReference>
<dbReference type="Gene3D" id="1.10.287.130">
    <property type="match status" value="1"/>
</dbReference>
<dbReference type="CDD" id="cd00082">
    <property type="entry name" value="HisKA"/>
    <property type="match status" value="1"/>
</dbReference>
<evidence type="ECO:0000313" key="9">
    <source>
        <dbReference type="EMBL" id="MEP0948932.1"/>
    </source>
</evidence>
<feature type="domain" description="Histidine kinase" evidence="8">
    <location>
        <begin position="367"/>
        <end position="598"/>
    </location>
</feature>
<comment type="caution">
    <text evidence="9">The sequence shown here is derived from an EMBL/GenBank/DDBJ whole genome shotgun (WGS) entry which is preliminary data.</text>
</comment>
<dbReference type="InterPro" id="IPR003661">
    <property type="entry name" value="HisK_dim/P_dom"/>
</dbReference>
<dbReference type="PANTHER" id="PTHR43711:SF26">
    <property type="entry name" value="SENSOR HISTIDINE KINASE RCSC"/>
    <property type="match status" value="1"/>
</dbReference>
<dbReference type="Pfam" id="PF01590">
    <property type="entry name" value="GAF"/>
    <property type="match status" value="1"/>
</dbReference>
<dbReference type="InterPro" id="IPR005467">
    <property type="entry name" value="His_kinase_dom"/>
</dbReference>
<keyword evidence="4" id="KW-0808">Transferase</keyword>
<name>A0ABV0KAI9_9CYAN</name>
<sequence length="612" mass="66720">MGAFRPRTPMRSRPSFPTLAAASPADAISAWIMVLSPTAVVESIQTVGVKALPETLTANWVGRSLAEIVSFAAPHALSQALESLATHRELVQLPGRCPLGSHSIDVQWVLQPLIGLDGQLFRIAATGYLIDPHGLANIPWLRTAEVPAVVQESLPAACAQLQTYSPRLTQITRNVRWTLDLEIIRQQTVEGLGDLFGVNRCLVCSCEAIPNVAPQTATVTAEYTRLGDLPSWQGQVWTLAETPCLSAAAQSSVAVVPQRQPADPSIVAVATRYQNTINGFIVLHDRPDRPWSDVELTLLTDLADQVGTAIAHATLFGESHALAIKLQQANASLMEKQLEFQEARRQAEEARQQAEEASRLKSEFLANTSHELRTPLNGMIGFLKLVLDGMADDPAEQEEFLAEAHKSALHLLQLINDVLDIAKIEAGKMQIDMGPISLKELLANAENFMRPLSDQKDLYLEILLPATRDDITVNGNYQRLLQVLMNLMSNAIKFTHEGGVTISAEVKPQKVEYQGKTWPGLVKISVADTGIGVSLEKQDRLFQSFSQVDGDRTRQYGGTGLGLAISQRLVEAMGGVVQFISMGEGLGSTVTFTALLYQKPVVIDKEPVYPPK</sequence>
<keyword evidence="10" id="KW-1185">Reference proteome</keyword>
<dbReference type="Proteomes" id="UP001482513">
    <property type="component" value="Unassembled WGS sequence"/>
</dbReference>
<dbReference type="InterPro" id="IPR036097">
    <property type="entry name" value="HisK_dim/P_sf"/>
</dbReference>
<evidence type="ECO:0000256" key="4">
    <source>
        <dbReference type="ARBA" id="ARBA00022679"/>
    </source>
</evidence>
<dbReference type="InterPro" id="IPR050736">
    <property type="entry name" value="Sensor_HK_Regulatory"/>
</dbReference>
<evidence type="ECO:0000256" key="3">
    <source>
        <dbReference type="ARBA" id="ARBA00022553"/>
    </source>
</evidence>
<accession>A0ABV0KAI9</accession>
<dbReference type="GO" id="GO:0005524">
    <property type="term" value="F:ATP binding"/>
    <property type="evidence" value="ECO:0007669"/>
    <property type="project" value="UniProtKB-KW"/>
</dbReference>
<gene>
    <name evidence="9" type="ORF">NC992_18765</name>
</gene>
<dbReference type="InterPro" id="IPR003594">
    <property type="entry name" value="HATPase_dom"/>
</dbReference>
<keyword evidence="3" id="KW-0597">Phosphoprotein</keyword>
<dbReference type="SUPFAM" id="SSF47384">
    <property type="entry name" value="Homodimeric domain of signal transducing histidine kinase"/>
    <property type="match status" value="1"/>
</dbReference>
<evidence type="ECO:0000256" key="2">
    <source>
        <dbReference type="ARBA" id="ARBA00012438"/>
    </source>
</evidence>
<dbReference type="SMART" id="SM00388">
    <property type="entry name" value="HisKA"/>
    <property type="match status" value="1"/>
</dbReference>
<dbReference type="SMART" id="SM00387">
    <property type="entry name" value="HATPase_c"/>
    <property type="match status" value="1"/>
</dbReference>
<keyword evidence="9" id="KW-0547">Nucleotide-binding</keyword>
<dbReference type="CDD" id="cd16922">
    <property type="entry name" value="HATPase_EvgS-ArcB-TorS-like"/>
    <property type="match status" value="1"/>
</dbReference>